<dbReference type="RefSeq" id="WP_072585279.1">
    <property type="nucleotide sequence ID" value="NZ_CP013243.1"/>
</dbReference>
<dbReference type="Proteomes" id="UP000182204">
    <property type="component" value="Chromosome"/>
</dbReference>
<evidence type="ECO:0000313" key="2">
    <source>
        <dbReference type="EMBL" id="APH15142.1"/>
    </source>
</evidence>
<feature type="signal peptide" evidence="1">
    <location>
        <begin position="1"/>
        <end position="24"/>
    </location>
</feature>
<reference evidence="2 3" key="1">
    <citation type="submission" date="2015-11" db="EMBL/GenBank/DDBJ databases">
        <authorList>
            <person name="Hill K.K."/>
            <person name="Shirey T.B."/>
            <person name="Raphael B."/>
            <person name="Daligault H.E."/>
            <person name="Davenport K.W."/>
            <person name="Bruce D.C."/>
            <person name="Foley B.T."/>
            <person name="Johnson S.L."/>
        </authorList>
    </citation>
    <scope>NUCLEOTIDE SEQUENCE [LARGE SCALE GENOMIC DNA]</scope>
    <source>
        <strain evidence="2 3">CDC_1632</strain>
    </source>
</reference>
<evidence type="ECO:0000313" key="3">
    <source>
        <dbReference type="Proteomes" id="UP000182204"/>
    </source>
</evidence>
<accession>A0A1L3NGA3</accession>
<keyword evidence="1" id="KW-0732">Signal</keyword>
<sequence length="132" mass="14083">MKKVLASICGCLVLVGVLSNVVFAASSTSYSFRLPTNGNRYTSSVTKPNRGNVGYNYASYVGWKGSGINCWVKDQSTGKQITSASSYKKAGTVKIYYGSLGSAYYGHSVSMGIKTDSGTWHECDVKGKFSAS</sequence>
<feature type="chain" id="PRO_5013289986" evidence="1">
    <location>
        <begin position="25"/>
        <end position="132"/>
    </location>
</feature>
<evidence type="ECO:0000256" key="1">
    <source>
        <dbReference type="SAM" id="SignalP"/>
    </source>
</evidence>
<gene>
    <name evidence="2" type="ORF">NPD5_1494</name>
</gene>
<organism evidence="2 3">
    <name type="scientific">Clostridium sporogenes</name>
    <dbReference type="NCBI Taxonomy" id="1509"/>
    <lineage>
        <taxon>Bacteria</taxon>
        <taxon>Bacillati</taxon>
        <taxon>Bacillota</taxon>
        <taxon>Clostridia</taxon>
        <taxon>Eubacteriales</taxon>
        <taxon>Clostridiaceae</taxon>
        <taxon>Clostridium</taxon>
    </lineage>
</organism>
<dbReference type="AlphaFoldDB" id="A0A1L3NGA3"/>
<name>A0A1L3NGA3_CLOSG</name>
<dbReference type="EMBL" id="CP013243">
    <property type="protein sequence ID" value="APH15142.1"/>
    <property type="molecule type" value="Genomic_DNA"/>
</dbReference>
<proteinExistence type="predicted"/>
<protein>
    <submittedName>
        <fullName evidence="2">Uncharacterized protein</fullName>
    </submittedName>
</protein>